<dbReference type="Pfam" id="PF13191">
    <property type="entry name" value="AAA_16"/>
    <property type="match status" value="1"/>
</dbReference>
<dbReference type="EMBL" id="JBHFAB010000003">
    <property type="protein sequence ID" value="MFC1416001.1"/>
    <property type="molecule type" value="Genomic_DNA"/>
</dbReference>
<accession>A0ABV6VR08</accession>
<dbReference type="InterPro" id="IPR016032">
    <property type="entry name" value="Sig_transdc_resp-reg_C-effctor"/>
</dbReference>
<dbReference type="Proteomes" id="UP001592531">
    <property type="component" value="Unassembled WGS sequence"/>
</dbReference>
<dbReference type="Gene3D" id="1.10.10.10">
    <property type="entry name" value="Winged helix-like DNA-binding domain superfamily/Winged helix DNA-binding domain"/>
    <property type="match status" value="1"/>
</dbReference>
<dbReference type="InterPro" id="IPR011990">
    <property type="entry name" value="TPR-like_helical_dom_sf"/>
</dbReference>
<comment type="caution">
    <text evidence="5">The sequence shown here is derived from an EMBL/GenBank/DDBJ whole genome shotgun (WGS) entry which is preliminary data.</text>
</comment>
<dbReference type="RefSeq" id="WP_380532735.1">
    <property type="nucleotide sequence ID" value="NZ_JBHFAB010000003.1"/>
</dbReference>
<evidence type="ECO:0000256" key="2">
    <source>
        <dbReference type="ARBA" id="ARBA00022840"/>
    </source>
</evidence>
<gene>
    <name evidence="5" type="ORF">ACEZDE_05030</name>
</gene>
<evidence type="ECO:0000259" key="4">
    <source>
        <dbReference type="PROSITE" id="PS50043"/>
    </source>
</evidence>
<dbReference type="InterPro" id="IPR041664">
    <property type="entry name" value="AAA_16"/>
</dbReference>
<dbReference type="InterPro" id="IPR000792">
    <property type="entry name" value="Tscrpt_reg_LuxR_C"/>
</dbReference>
<dbReference type="Pfam" id="PF00196">
    <property type="entry name" value="GerE"/>
    <property type="match status" value="1"/>
</dbReference>
<feature type="region of interest" description="Disordered" evidence="3">
    <location>
        <begin position="227"/>
        <end position="246"/>
    </location>
</feature>
<dbReference type="PANTHER" id="PTHR16305:SF35">
    <property type="entry name" value="TRANSCRIPTIONAL ACTIVATOR DOMAIN"/>
    <property type="match status" value="1"/>
</dbReference>
<protein>
    <submittedName>
        <fullName evidence="5">AAA family ATPase</fullName>
    </submittedName>
</protein>
<keyword evidence="6" id="KW-1185">Reference proteome</keyword>
<name>A0ABV6VR08_9ACTN</name>
<sequence>MASQLYGREDEQAVVDALLTAARQGRSGALVLRGEPGIGKTALLDHAAGAAAGAGFRVIRTTGVPDEAELPFAGLSLLLAPAVDRLPGLPAPQRRSLERAFGLAEPEEAGSTPGDRLLAGLAVLSLLAELADRQPLLCLVDDAQWLDPESTGALLLAARRLQAEGVVLLLAARDGEGSWAAPGLPELRLSGLAEPAAEALLAATAALPLPARRRILAEAHGNPLALTELPRLPGSSADAESADDTSADISPAEVPLAGRLQLAYHGQVTRLPAATQTLLLVAALEQTGELDPVLRAAALLGARAEDLRAAEEAGLVRTGAGARLGFRHPLLRSAVQQRAPLAQRLAAHRALAEVLTDERRRVWHLALAATGPDEQLAAALERGAEHAARRGGHAGAASAYERAARLSPSPADATRRHAYAAEAAVEGGELDRAAGLATRALRRMDAEPGPPDPLTQAQLLFVQGVTRFWHGDHSGALDLLLRTADLVTGVAPEQVARVLFQAFHAAWYLGEEPVDRVRERLVALDRALAPDAWALPLVRYLVDVTGALLGRADAAGSAPAPVAEAVALARAAGAAVPVDLGTVCGAGLILGDDAETARLAGELVAEARTVGAVGALPTLLFFLAEGELFTGRPADALAHAAESLRIAEDIGQRQWAGQMHSFLGYLAALAGDEAATRAAAADALAAGPAGRPWTQWALGLLDLGQGRAEDCLTRLEPLVGGPQRHHVAALRAVPDLVEAAVRLRQPERAADAFGYFRGWAARTGQPWAAALVLRCEALLEQNGGAEQRFLAALTLHGEQHRPWDRARTELLYGEWLRRERRRTDARVPLRAALDAFEQVGAAPWAERARTELGATGSAAPAREGAQGGTAQLTPQEAQIVRLAAQGLSNRDIAAQLFLSSRTVGYHLYKAYPKLGVASRTELASVL</sequence>
<dbReference type="SUPFAM" id="SSF46894">
    <property type="entry name" value="C-terminal effector domain of the bipartite response regulators"/>
    <property type="match status" value="1"/>
</dbReference>
<evidence type="ECO:0000256" key="3">
    <source>
        <dbReference type="SAM" id="MobiDB-lite"/>
    </source>
</evidence>
<evidence type="ECO:0000313" key="6">
    <source>
        <dbReference type="Proteomes" id="UP001592531"/>
    </source>
</evidence>
<organism evidence="5 6">
    <name type="scientific">Streptacidiphilus cavernicola</name>
    <dbReference type="NCBI Taxonomy" id="3342716"/>
    <lineage>
        <taxon>Bacteria</taxon>
        <taxon>Bacillati</taxon>
        <taxon>Actinomycetota</taxon>
        <taxon>Actinomycetes</taxon>
        <taxon>Kitasatosporales</taxon>
        <taxon>Streptomycetaceae</taxon>
        <taxon>Streptacidiphilus</taxon>
    </lineage>
</organism>
<dbReference type="PROSITE" id="PS50043">
    <property type="entry name" value="HTH_LUXR_2"/>
    <property type="match status" value="1"/>
</dbReference>
<dbReference type="PANTHER" id="PTHR16305">
    <property type="entry name" value="TESTICULAR SOLUBLE ADENYLYL CYCLASE"/>
    <property type="match status" value="1"/>
</dbReference>
<reference evidence="5 6" key="1">
    <citation type="submission" date="2024-09" db="EMBL/GenBank/DDBJ databases">
        <authorList>
            <person name="Lee S.D."/>
        </authorList>
    </citation>
    <scope>NUCLEOTIDE SEQUENCE [LARGE SCALE GENOMIC DNA]</scope>
    <source>
        <strain evidence="5 6">N8-3</strain>
    </source>
</reference>
<keyword evidence="1" id="KW-0547">Nucleotide-binding</keyword>
<dbReference type="SUPFAM" id="SSF52540">
    <property type="entry name" value="P-loop containing nucleoside triphosphate hydrolases"/>
    <property type="match status" value="1"/>
</dbReference>
<dbReference type="SUPFAM" id="SSF48452">
    <property type="entry name" value="TPR-like"/>
    <property type="match status" value="1"/>
</dbReference>
<evidence type="ECO:0000256" key="1">
    <source>
        <dbReference type="ARBA" id="ARBA00022741"/>
    </source>
</evidence>
<dbReference type="InterPro" id="IPR027417">
    <property type="entry name" value="P-loop_NTPase"/>
</dbReference>
<evidence type="ECO:0000313" key="5">
    <source>
        <dbReference type="EMBL" id="MFC1416001.1"/>
    </source>
</evidence>
<dbReference type="SMART" id="SM00421">
    <property type="entry name" value="HTH_LUXR"/>
    <property type="match status" value="1"/>
</dbReference>
<feature type="domain" description="HTH luxR-type" evidence="4">
    <location>
        <begin position="865"/>
        <end position="926"/>
    </location>
</feature>
<feature type="region of interest" description="Disordered" evidence="3">
    <location>
        <begin position="387"/>
        <end position="411"/>
    </location>
</feature>
<dbReference type="InterPro" id="IPR036388">
    <property type="entry name" value="WH-like_DNA-bd_sf"/>
</dbReference>
<dbReference type="PRINTS" id="PR00038">
    <property type="entry name" value="HTHLUXR"/>
</dbReference>
<dbReference type="CDD" id="cd06170">
    <property type="entry name" value="LuxR_C_like"/>
    <property type="match status" value="1"/>
</dbReference>
<proteinExistence type="predicted"/>
<keyword evidence="2" id="KW-0067">ATP-binding</keyword>